<comment type="caution">
    <text evidence="5">The sequence shown here is derived from an EMBL/GenBank/DDBJ whole genome shotgun (WGS) entry which is preliminary data.</text>
</comment>
<dbReference type="GO" id="GO:0006032">
    <property type="term" value="P:chitin catabolic process"/>
    <property type="evidence" value="ECO:0007669"/>
    <property type="project" value="TreeGrafter"/>
</dbReference>
<dbReference type="SUPFAM" id="SSF51445">
    <property type="entry name" value="(Trans)glycosidases"/>
    <property type="match status" value="1"/>
</dbReference>
<dbReference type="InterPro" id="IPR029070">
    <property type="entry name" value="Chitinase_insertion_sf"/>
</dbReference>
<dbReference type="Pfam" id="PF00704">
    <property type="entry name" value="Glyco_hydro_18"/>
    <property type="match status" value="1"/>
</dbReference>
<dbReference type="InterPro" id="IPR011583">
    <property type="entry name" value="Chitinase_II/V-like_cat"/>
</dbReference>
<reference evidence="6 7" key="1">
    <citation type="submission" date="2017-11" db="EMBL/GenBank/DDBJ databases">
        <title>De novo assembly and phasing of dikaryotic genomes from two isolates of Puccinia coronata f. sp. avenae, the causal agent of oat crown rust.</title>
        <authorList>
            <person name="Miller M.E."/>
            <person name="Zhang Y."/>
            <person name="Omidvar V."/>
            <person name="Sperschneider J."/>
            <person name="Schwessinger B."/>
            <person name="Raley C."/>
            <person name="Palmer J.M."/>
            <person name="Garnica D."/>
            <person name="Upadhyaya N."/>
            <person name="Rathjen J."/>
            <person name="Taylor J.M."/>
            <person name="Park R.F."/>
            <person name="Dodds P.N."/>
            <person name="Hirsch C.D."/>
            <person name="Kianian S.F."/>
            <person name="Figueroa M."/>
        </authorList>
    </citation>
    <scope>NUCLEOTIDE SEQUENCE [LARGE SCALE GENOMIC DNA]</scope>
    <source>
        <strain evidence="5">12NC29</strain>
        <strain evidence="4">12SD80</strain>
    </source>
</reference>
<keyword evidence="1" id="KW-0732">Signal</keyword>
<dbReference type="InterPro" id="IPR050314">
    <property type="entry name" value="Glycosyl_Hydrlase_18"/>
</dbReference>
<dbReference type="GO" id="GO:0004568">
    <property type="term" value="F:chitinase activity"/>
    <property type="evidence" value="ECO:0007669"/>
    <property type="project" value="TreeGrafter"/>
</dbReference>
<dbReference type="GO" id="GO:0005975">
    <property type="term" value="P:carbohydrate metabolic process"/>
    <property type="evidence" value="ECO:0007669"/>
    <property type="project" value="InterPro"/>
</dbReference>
<dbReference type="Proteomes" id="UP000235392">
    <property type="component" value="Unassembled WGS sequence"/>
</dbReference>
<sequence>MRISLQATTATFLSAAILLAANINAYTTPQQKSPQVKGYYPSYNYEAQSPSSIDWSAYTDVLYFMVIPQANFTLSYDPKLTWAQGEKLVAEFVAEARKHNVNPLLSTGGWTGSQHFSTLTRTEESRKKFAKLLVDFGKKHGFGGIEMDWEYANGQGIGCNSKDPADVVNFGRLVQEIRTLWPQASLTAALSINGFIGATGGPATKEEVSLLQQHLTYVNLMAYDVYGAWAPTTGPLAPIYATCAPPAFAQSVETGLQIAQKQGFKPSQVVLGIPGYAKRLELTSKTLVAQTVNGKPTYYYQNHTSVTPAGGKFDDKPGTDICGNAQNWGGSFLVTELISNGWLSKDQKKGINGYTRYYDSCSGQPFLTNGKYFITYDDEFSTVDKAKYAKKQQLGGIYFFDTMGPAASTVRAAGKALRN</sequence>
<evidence type="ECO:0000313" key="4">
    <source>
        <dbReference type="EMBL" id="PLW37882.1"/>
    </source>
</evidence>
<dbReference type="InterPro" id="IPR017853">
    <property type="entry name" value="GH"/>
</dbReference>
<organism evidence="5 6">
    <name type="scientific">Puccinia coronata f. sp. avenae</name>
    <dbReference type="NCBI Taxonomy" id="200324"/>
    <lineage>
        <taxon>Eukaryota</taxon>
        <taxon>Fungi</taxon>
        <taxon>Dikarya</taxon>
        <taxon>Basidiomycota</taxon>
        <taxon>Pucciniomycotina</taxon>
        <taxon>Pucciniomycetes</taxon>
        <taxon>Pucciniales</taxon>
        <taxon>Pucciniaceae</taxon>
        <taxon>Puccinia</taxon>
    </lineage>
</organism>
<dbReference type="PANTHER" id="PTHR11177:SF317">
    <property type="entry name" value="CHITINASE 12-RELATED"/>
    <property type="match status" value="1"/>
</dbReference>
<dbReference type="PANTHER" id="PTHR11177">
    <property type="entry name" value="CHITINASE"/>
    <property type="match status" value="1"/>
</dbReference>
<dbReference type="Proteomes" id="UP000235388">
    <property type="component" value="Unassembled WGS sequence"/>
</dbReference>
<dbReference type="Gene3D" id="3.10.50.10">
    <property type="match status" value="1"/>
</dbReference>
<feature type="signal peptide" evidence="1">
    <location>
        <begin position="1"/>
        <end position="25"/>
    </location>
</feature>
<dbReference type="Gene3D" id="3.20.20.80">
    <property type="entry name" value="Glycosidases"/>
    <property type="match status" value="1"/>
</dbReference>
<feature type="chain" id="PRO_5015083958" description="GH18 domain-containing protein" evidence="1">
    <location>
        <begin position="26"/>
        <end position="419"/>
    </location>
</feature>
<dbReference type="EMBL" id="PGCJ01000902">
    <property type="protein sequence ID" value="PLW15182.1"/>
    <property type="molecule type" value="Genomic_DNA"/>
</dbReference>
<dbReference type="EMBL" id="PGCI01000136">
    <property type="protein sequence ID" value="PLW37882.1"/>
    <property type="molecule type" value="Genomic_DNA"/>
</dbReference>
<name>A0A2N5V376_9BASI</name>
<dbReference type="GO" id="GO:0005576">
    <property type="term" value="C:extracellular region"/>
    <property type="evidence" value="ECO:0007669"/>
    <property type="project" value="TreeGrafter"/>
</dbReference>
<proteinExistence type="predicted"/>
<dbReference type="PROSITE" id="PS51910">
    <property type="entry name" value="GH18_2"/>
    <property type="match status" value="1"/>
</dbReference>
<dbReference type="InterPro" id="IPR001223">
    <property type="entry name" value="Glyco_hydro18_cat"/>
</dbReference>
<feature type="domain" description="GH18" evidence="2">
    <location>
        <begin position="34"/>
        <end position="419"/>
    </location>
</feature>
<dbReference type="OrthoDB" id="73875at2759"/>
<evidence type="ECO:0000256" key="1">
    <source>
        <dbReference type="SAM" id="SignalP"/>
    </source>
</evidence>
<evidence type="ECO:0000259" key="2">
    <source>
        <dbReference type="PROSITE" id="PS51910"/>
    </source>
</evidence>
<dbReference type="EMBL" id="PGCJ01000137">
    <property type="protein sequence ID" value="PLW44462.1"/>
    <property type="molecule type" value="Genomic_DNA"/>
</dbReference>
<dbReference type="SMART" id="SM00636">
    <property type="entry name" value="Glyco_18"/>
    <property type="match status" value="1"/>
</dbReference>
<dbReference type="AlphaFoldDB" id="A0A2N5V376"/>
<evidence type="ECO:0000313" key="5">
    <source>
        <dbReference type="EMBL" id="PLW44462.1"/>
    </source>
</evidence>
<dbReference type="STRING" id="200324.A0A2N5V376"/>
<keyword evidence="6" id="KW-1185">Reference proteome</keyword>
<evidence type="ECO:0000313" key="7">
    <source>
        <dbReference type="Proteomes" id="UP000235392"/>
    </source>
</evidence>
<accession>A0A2N5V376</accession>
<gene>
    <name evidence="5" type="ORF">PCANC_06235</name>
    <name evidence="3" type="ORF">PCANC_12842</name>
    <name evidence="4" type="ORF">PCASD_05737</name>
</gene>
<evidence type="ECO:0000313" key="6">
    <source>
        <dbReference type="Proteomes" id="UP000235388"/>
    </source>
</evidence>
<dbReference type="GO" id="GO:0008061">
    <property type="term" value="F:chitin binding"/>
    <property type="evidence" value="ECO:0007669"/>
    <property type="project" value="InterPro"/>
</dbReference>
<evidence type="ECO:0000313" key="3">
    <source>
        <dbReference type="EMBL" id="PLW15182.1"/>
    </source>
</evidence>
<protein>
    <recommendedName>
        <fullName evidence="2">GH18 domain-containing protein</fullName>
    </recommendedName>
</protein>